<dbReference type="Proteomes" id="UP001054252">
    <property type="component" value="Unassembled WGS sequence"/>
</dbReference>
<keyword evidence="3" id="KW-1185">Reference proteome</keyword>
<comment type="caution">
    <text evidence="2">The sequence shown here is derived from an EMBL/GenBank/DDBJ whole genome shotgun (WGS) entry which is preliminary data.</text>
</comment>
<accession>A0AAV5HI93</accession>
<dbReference type="AlphaFoldDB" id="A0AAV5HI93"/>
<proteinExistence type="predicted"/>
<name>A0AAV5HI93_9ROSI</name>
<feature type="region of interest" description="Disordered" evidence="1">
    <location>
        <begin position="1"/>
        <end position="28"/>
    </location>
</feature>
<reference evidence="2 3" key="1">
    <citation type="journal article" date="2021" name="Commun. Biol.">
        <title>The genome of Shorea leprosula (Dipterocarpaceae) highlights the ecological relevance of drought in aseasonal tropical rainforests.</title>
        <authorList>
            <person name="Ng K.K.S."/>
            <person name="Kobayashi M.J."/>
            <person name="Fawcett J.A."/>
            <person name="Hatakeyama M."/>
            <person name="Paape T."/>
            <person name="Ng C.H."/>
            <person name="Ang C.C."/>
            <person name="Tnah L.H."/>
            <person name="Lee C.T."/>
            <person name="Nishiyama T."/>
            <person name="Sese J."/>
            <person name="O'Brien M.J."/>
            <person name="Copetti D."/>
            <person name="Mohd Noor M.I."/>
            <person name="Ong R.C."/>
            <person name="Putra M."/>
            <person name="Sireger I.Z."/>
            <person name="Indrioko S."/>
            <person name="Kosugi Y."/>
            <person name="Izuno A."/>
            <person name="Isagi Y."/>
            <person name="Lee S.L."/>
            <person name="Shimizu K.K."/>
        </authorList>
    </citation>
    <scope>NUCLEOTIDE SEQUENCE [LARGE SCALE GENOMIC DNA]</scope>
    <source>
        <strain evidence="2">214</strain>
    </source>
</reference>
<feature type="compositionally biased region" description="Gly residues" evidence="1">
    <location>
        <begin position="1"/>
        <end position="11"/>
    </location>
</feature>
<gene>
    <name evidence="2" type="ORF">SLEP1_g1047</name>
</gene>
<evidence type="ECO:0000256" key="1">
    <source>
        <dbReference type="SAM" id="MobiDB-lite"/>
    </source>
</evidence>
<dbReference type="EMBL" id="BPVZ01000001">
    <property type="protein sequence ID" value="GKU86535.1"/>
    <property type="molecule type" value="Genomic_DNA"/>
</dbReference>
<evidence type="ECO:0000313" key="2">
    <source>
        <dbReference type="EMBL" id="GKU86535.1"/>
    </source>
</evidence>
<evidence type="ECO:0000313" key="3">
    <source>
        <dbReference type="Proteomes" id="UP001054252"/>
    </source>
</evidence>
<organism evidence="2 3">
    <name type="scientific">Rubroshorea leprosula</name>
    <dbReference type="NCBI Taxonomy" id="152421"/>
    <lineage>
        <taxon>Eukaryota</taxon>
        <taxon>Viridiplantae</taxon>
        <taxon>Streptophyta</taxon>
        <taxon>Embryophyta</taxon>
        <taxon>Tracheophyta</taxon>
        <taxon>Spermatophyta</taxon>
        <taxon>Magnoliopsida</taxon>
        <taxon>eudicotyledons</taxon>
        <taxon>Gunneridae</taxon>
        <taxon>Pentapetalae</taxon>
        <taxon>rosids</taxon>
        <taxon>malvids</taxon>
        <taxon>Malvales</taxon>
        <taxon>Dipterocarpaceae</taxon>
        <taxon>Rubroshorea</taxon>
    </lineage>
</organism>
<sequence>MRTAPGVGGGSDFDVKSDRTGGTGGNGAAGLGSNGAAATGMGNTWQFECGDSGSLVALTTRVENRSQWARLVLDFMRGGIDGERIMQVEILPRAHIDLIPSTIFGNDNEDNPVFVYAHLDGMDPQLWTPIAPNMIKYNAKVFLGYVEYRRPIETAFFGGSKLGRLRVVVKVKNAMKKVMDKIMGIN</sequence>
<protein>
    <submittedName>
        <fullName evidence="2">Uncharacterized protein</fullName>
    </submittedName>
</protein>